<evidence type="ECO:0000313" key="2">
    <source>
        <dbReference type="Proteomes" id="UP000050741"/>
    </source>
</evidence>
<dbReference type="WBParaSite" id="GPLIN_001515600">
    <property type="protein sequence ID" value="GPLIN_001515600"/>
    <property type="gene ID" value="GPLIN_001515600"/>
</dbReference>
<feature type="compositionally biased region" description="Polar residues" evidence="1">
    <location>
        <begin position="137"/>
        <end position="149"/>
    </location>
</feature>
<feature type="region of interest" description="Disordered" evidence="1">
    <location>
        <begin position="112"/>
        <end position="149"/>
    </location>
</feature>
<keyword evidence="2" id="KW-1185">Reference proteome</keyword>
<evidence type="ECO:0000313" key="3">
    <source>
        <dbReference type="WBParaSite" id="GPLIN_001515600"/>
    </source>
</evidence>
<reference evidence="2" key="2">
    <citation type="submission" date="2014-05" db="EMBL/GenBank/DDBJ databases">
        <title>The genome and life-stage specific transcriptomes of Globodera pallida elucidate key aspects of plant parasitism by a cyst nematode.</title>
        <authorList>
            <person name="Cotton J.A."/>
            <person name="Lilley C.J."/>
            <person name="Jones L.M."/>
            <person name="Kikuchi T."/>
            <person name="Reid A.J."/>
            <person name="Thorpe P."/>
            <person name="Tsai I.J."/>
            <person name="Beasley H."/>
            <person name="Blok V."/>
            <person name="Cock P.J.A."/>
            <person name="Van den Akker S.E."/>
            <person name="Holroyd N."/>
            <person name="Hunt M."/>
            <person name="Mantelin S."/>
            <person name="Naghra H."/>
            <person name="Pain A."/>
            <person name="Palomares-Rius J.E."/>
            <person name="Zarowiecki M."/>
            <person name="Berriman M."/>
            <person name="Jones J.T."/>
            <person name="Urwin P.E."/>
        </authorList>
    </citation>
    <scope>NUCLEOTIDE SEQUENCE [LARGE SCALE GENOMIC DNA]</scope>
    <source>
        <strain evidence="2">Lindley</strain>
    </source>
</reference>
<dbReference type="AlphaFoldDB" id="A0A183CQJ8"/>
<dbReference type="Proteomes" id="UP000050741">
    <property type="component" value="Unassembled WGS sequence"/>
</dbReference>
<evidence type="ECO:0000256" key="1">
    <source>
        <dbReference type="SAM" id="MobiDB-lite"/>
    </source>
</evidence>
<reference evidence="3" key="3">
    <citation type="submission" date="2016-06" db="UniProtKB">
        <authorList>
            <consortium name="WormBaseParasite"/>
        </authorList>
    </citation>
    <scope>IDENTIFICATION</scope>
</reference>
<reference evidence="2" key="1">
    <citation type="submission" date="2013-12" db="EMBL/GenBank/DDBJ databases">
        <authorList>
            <person name="Aslett M."/>
        </authorList>
    </citation>
    <scope>NUCLEOTIDE SEQUENCE [LARGE SCALE GENOMIC DNA]</scope>
    <source>
        <strain evidence="2">Lindley</strain>
    </source>
</reference>
<organism evidence="2 3">
    <name type="scientific">Globodera pallida</name>
    <name type="common">Potato cyst nematode worm</name>
    <name type="synonym">Heterodera pallida</name>
    <dbReference type="NCBI Taxonomy" id="36090"/>
    <lineage>
        <taxon>Eukaryota</taxon>
        <taxon>Metazoa</taxon>
        <taxon>Ecdysozoa</taxon>
        <taxon>Nematoda</taxon>
        <taxon>Chromadorea</taxon>
        <taxon>Rhabditida</taxon>
        <taxon>Tylenchina</taxon>
        <taxon>Tylenchomorpha</taxon>
        <taxon>Tylenchoidea</taxon>
        <taxon>Heteroderidae</taxon>
        <taxon>Heteroderinae</taxon>
        <taxon>Globodera</taxon>
    </lineage>
</organism>
<feature type="compositionally biased region" description="Pro residues" evidence="1">
    <location>
        <begin position="116"/>
        <end position="130"/>
    </location>
</feature>
<accession>A0A183CQJ8</accession>
<sequence length="172" mass="19493">MDRSLRIRWNSDLTSDWYYKVWHRLYWQYCSGVAGRMRLQSGFHPEPDKNGEDVRKENLALKPGAQLRMLQHGSSCPQQPAPTAQLIQQPAPPTANMVQQTLAFQPAPTAQLIQQPAPPPDNMFQPPPTAPHFQTAHPAQQFQTAHPAQQFQMTPAAQHFQTTPMAHNLQQV</sequence>
<proteinExistence type="predicted"/>
<protein>
    <submittedName>
        <fullName evidence="3">AP2/ERF domain-containing protein</fullName>
    </submittedName>
</protein>
<name>A0A183CQJ8_GLOPA</name>